<feature type="region of interest" description="Disordered" evidence="1">
    <location>
        <begin position="1"/>
        <end position="20"/>
    </location>
</feature>
<sequence>MLKRAQSGNDTPVDSGKSTKLSFGEFFGISLFFRNVMSRNIVEAGHYCKKVKKEVTFRGLTGGMLICPECHNALQPEPRTLFESKYPDEAKRRFIQNLFNEKGGDVL</sequence>
<dbReference type="EMBL" id="MFJJ01000048">
    <property type="protein sequence ID" value="OGG13126.1"/>
    <property type="molecule type" value="Genomic_DNA"/>
</dbReference>
<dbReference type="AlphaFoldDB" id="A0A1F5ZKV0"/>
<dbReference type="Proteomes" id="UP000177416">
    <property type="component" value="Unassembled WGS sequence"/>
</dbReference>
<evidence type="ECO:0000313" key="2">
    <source>
        <dbReference type="EMBL" id="OGG13126.1"/>
    </source>
</evidence>
<evidence type="ECO:0000313" key="3">
    <source>
        <dbReference type="Proteomes" id="UP000177416"/>
    </source>
</evidence>
<organism evidence="2 3">
    <name type="scientific">Candidatus Gottesmanbacteria bacterium RIFCSPHIGHO2_01_FULL_46_14</name>
    <dbReference type="NCBI Taxonomy" id="1798380"/>
    <lineage>
        <taxon>Bacteria</taxon>
        <taxon>Candidatus Gottesmaniibacteriota</taxon>
    </lineage>
</organism>
<evidence type="ECO:0000256" key="1">
    <source>
        <dbReference type="SAM" id="MobiDB-lite"/>
    </source>
</evidence>
<gene>
    <name evidence="2" type="ORF">A2875_00300</name>
</gene>
<name>A0A1F5ZKV0_9BACT</name>
<reference evidence="2 3" key="1">
    <citation type="journal article" date="2016" name="Nat. Commun.">
        <title>Thousands of microbial genomes shed light on interconnected biogeochemical processes in an aquifer system.</title>
        <authorList>
            <person name="Anantharaman K."/>
            <person name="Brown C.T."/>
            <person name="Hug L.A."/>
            <person name="Sharon I."/>
            <person name="Castelle C.J."/>
            <person name="Probst A.J."/>
            <person name="Thomas B.C."/>
            <person name="Singh A."/>
            <person name="Wilkins M.J."/>
            <person name="Karaoz U."/>
            <person name="Brodie E.L."/>
            <person name="Williams K.H."/>
            <person name="Hubbard S.S."/>
            <person name="Banfield J.F."/>
        </authorList>
    </citation>
    <scope>NUCLEOTIDE SEQUENCE [LARGE SCALE GENOMIC DNA]</scope>
</reference>
<protein>
    <submittedName>
        <fullName evidence="2">Uncharacterized protein</fullName>
    </submittedName>
</protein>
<accession>A0A1F5ZKV0</accession>
<proteinExistence type="predicted"/>
<comment type="caution">
    <text evidence="2">The sequence shown here is derived from an EMBL/GenBank/DDBJ whole genome shotgun (WGS) entry which is preliminary data.</text>
</comment>